<dbReference type="InterPro" id="IPR058625">
    <property type="entry name" value="MdtA-like_BSH"/>
</dbReference>
<dbReference type="Gene3D" id="2.40.50.100">
    <property type="match status" value="1"/>
</dbReference>
<dbReference type="PANTHER" id="PTHR30469:SF36">
    <property type="entry name" value="BLL3903 PROTEIN"/>
    <property type="match status" value="1"/>
</dbReference>
<dbReference type="OrthoDB" id="9783047at2"/>
<evidence type="ECO:0000313" key="14">
    <source>
        <dbReference type="Proteomes" id="UP000295096"/>
    </source>
</evidence>
<dbReference type="InterPro" id="IPR058624">
    <property type="entry name" value="MdtA-like_HH"/>
</dbReference>
<dbReference type="Proteomes" id="UP000295096">
    <property type="component" value="Unassembled WGS sequence"/>
</dbReference>
<dbReference type="InterPro" id="IPR058626">
    <property type="entry name" value="MdtA-like_b-barrel"/>
</dbReference>
<reference evidence="13 14" key="1">
    <citation type="journal article" date="2016" name="J. Microbiol.">
        <title>Dankookia rubra gen. nov., sp. nov., an alphaproteobacterium isolated from sediment of a shallow stream.</title>
        <authorList>
            <person name="Kim W.H."/>
            <person name="Kim D.H."/>
            <person name="Kang K."/>
            <person name="Ahn T.Y."/>
        </authorList>
    </citation>
    <scope>NUCLEOTIDE SEQUENCE [LARGE SCALE GENOMIC DNA]</scope>
    <source>
        <strain evidence="13 14">JCM30602</strain>
    </source>
</reference>
<comment type="caution">
    <text evidence="13">The sequence shown here is derived from an EMBL/GenBank/DDBJ whole genome shotgun (WGS) entry which is preliminary data.</text>
</comment>
<dbReference type="SUPFAM" id="SSF111369">
    <property type="entry name" value="HlyD-like secretion proteins"/>
    <property type="match status" value="1"/>
</dbReference>
<feature type="compositionally biased region" description="Basic and acidic residues" evidence="7">
    <location>
        <begin position="407"/>
        <end position="421"/>
    </location>
</feature>
<dbReference type="Pfam" id="PF25967">
    <property type="entry name" value="RND-MFP_C"/>
    <property type="match status" value="1"/>
</dbReference>
<keyword evidence="3" id="KW-0813">Transport</keyword>
<dbReference type="AlphaFoldDB" id="A0A4V3AAM6"/>
<accession>A0A4V3AAM6</accession>
<evidence type="ECO:0000256" key="7">
    <source>
        <dbReference type="SAM" id="MobiDB-lite"/>
    </source>
</evidence>
<dbReference type="InterPro" id="IPR058627">
    <property type="entry name" value="MdtA-like_C"/>
</dbReference>
<evidence type="ECO:0000259" key="12">
    <source>
        <dbReference type="Pfam" id="PF25967"/>
    </source>
</evidence>
<dbReference type="Gene3D" id="2.40.420.20">
    <property type="match status" value="1"/>
</dbReference>
<feature type="domain" description="Multidrug resistance protein MdtA-like beta-barrel" evidence="11">
    <location>
        <begin position="239"/>
        <end position="320"/>
    </location>
</feature>
<dbReference type="GO" id="GO:1990281">
    <property type="term" value="C:efflux pump complex"/>
    <property type="evidence" value="ECO:0007669"/>
    <property type="project" value="TreeGrafter"/>
</dbReference>
<evidence type="ECO:0000256" key="4">
    <source>
        <dbReference type="ARBA" id="ARBA00022475"/>
    </source>
</evidence>
<keyword evidence="14" id="KW-1185">Reference proteome</keyword>
<dbReference type="Pfam" id="PF25917">
    <property type="entry name" value="BSH_RND"/>
    <property type="match status" value="1"/>
</dbReference>
<evidence type="ECO:0000313" key="13">
    <source>
        <dbReference type="EMBL" id="TDH64005.1"/>
    </source>
</evidence>
<dbReference type="Gene3D" id="2.40.30.170">
    <property type="match status" value="1"/>
</dbReference>
<dbReference type="NCBIfam" id="TIGR01730">
    <property type="entry name" value="RND_mfp"/>
    <property type="match status" value="1"/>
</dbReference>
<evidence type="ECO:0000259" key="10">
    <source>
        <dbReference type="Pfam" id="PF25917"/>
    </source>
</evidence>
<evidence type="ECO:0000256" key="6">
    <source>
        <dbReference type="ARBA" id="ARBA00023136"/>
    </source>
</evidence>
<name>A0A4V3AAM6_9PROT</name>
<proteinExistence type="inferred from homology"/>
<protein>
    <submittedName>
        <fullName evidence="13">Efflux RND transporter periplasmic adaptor subunit</fullName>
    </submittedName>
</protein>
<dbReference type="Pfam" id="PF25876">
    <property type="entry name" value="HH_MFP_RND"/>
    <property type="match status" value="1"/>
</dbReference>
<dbReference type="EMBL" id="SMSJ01000003">
    <property type="protein sequence ID" value="TDH64005.1"/>
    <property type="molecule type" value="Genomic_DNA"/>
</dbReference>
<evidence type="ECO:0000256" key="2">
    <source>
        <dbReference type="ARBA" id="ARBA00009477"/>
    </source>
</evidence>
<dbReference type="InterPro" id="IPR006143">
    <property type="entry name" value="RND_pump_MFP"/>
</dbReference>
<evidence type="ECO:0000259" key="9">
    <source>
        <dbReference type="Pfam" id="PF25876"/>
    </source>
</evidence>
<evidence type="ECO:0000259" key="11">
    <source>
        <dbReference type="Pfam" id="PF25944"/>
    </source>
</evidence>
<keyword evidence="8" id="KW-0812">Transmembrane</keyword>
<gene>
    <name evidence="13" type="ORF">E2C06_04065</name>
</gene>
<dbReference type="PANTHER" id="PTHR30469">
    <property type="entry name" value="MULTIDRUG RESISTANCE PROTEIN MDTA"/>
    <property type="match status" value="1"/>
</dbReference>
<organism evidence="13 14">
    <name type="scientific">Dankookia rubra</name>
    <dbReference type="NCBI Taxonomy" id="1442381"/>
    <lineage>
        <taxon>Bacteria</taxon>
        <taxon>Pseudomonadati</taxon>
        <taxon>Pseudomonadota</taxon>
        <taxon>Alphaproteobacteria</taxon>
        <taxon>Acetobacterales</taxon>
        <taxon>Roseomonadaceae</taxon>
        <taxon>Dankookia</taxon>
    </lineage>
</organism>
<keyword evidence="4" id="KW-1003">Cell membrane</keyword>
<keyword evidence="8" id="KW-1133">Transmembrane helix</keyword>
<dbReference type="GO" id="GO:0015562">
    <property type="term" value="F:efflux transmembrane transporter activity"/>
    <property type="evidence" value="ECO:0007669"/>
    <property type="project" value="TreeGrafter"/>
</dbReference>
<dbReference type="Pfam" id="PF25944">
    <property type="entry name" value="Beta-barrel_RND"/>
    <property type="match status" value="1"/>
</dbReference>
<comment type="subcellular location">
    <subcellularLocation>
        <location evidence="1">Cell membrane</location>
    </subcellularLocation>
</comment>
<dbReference type="RefSeq" id="WP_133287285.1">
    <property type="nucleotide sequence ID" value="NZ_SMSJ01000003.1"/>
</dbReference>
<evidence type="ECO:0000256" key="3">
    <source>
        <dbReference type="ARBA" id="ARBA00022448"/>
    </source>
</evidence>
<keyword evidence="6 8" id="KW-0472">Membrane</keyword>
<feature type="transmembrane region" description="Helical" evidence="8">
    <location>
        <begin position="21"/>
        <end position="42"/>
    </location>
</feature>
<comment type="similarity">
    <text evidence="2">Belongs to the membrane fusion protein (MFP) (TC 8.A.1) family.</text>
</comment>
<dbReference type="Gene3D" id="1.10.287.470">
    <property type="entry name" value="Helix hairpin bin"/>
    <property type="match status" value="1"/>
</dbReference>
<feature type="domain" description="Multidrug resistance protein MdtA-like barrel-sandwich hybrid" evidence="10">
    <location>
        <begin position="92"/>
        <end position="234"/>
    </location>
</feature>
<evidence type="ECO:0000256" key="8">
    <source>
        <dbReference type="SAM" id="Phobius"/>
    </source>
</evidence>
<dbReference type="InterPro" id="IPR010916">
    <property type="entry name" value="TonB_box_CS"/>
</dbReference>
<sequence>MQPPRVSEAPSPEVIPLSKRRVSLILLALALLAGAGGGAWYWRQRQATAEAQAAAPVRPGRGGAPVPVTVAAAQQQDVPIRLDAIGTVQAFNTITVRAQVDGQLLEIAFKEGQMVKQGDVLARIDPRSYQAALDQAVAKKAQNEAQLANARLDLQRYTTLARNEGVSKQQQDTQRAQVAQFEAQVAADQGAIDAARTQLSFTTIRSPINGRVGLRLVDQGNIVRAGDATGIVTVSQLQPIALVFTLPQQELGRVQEAMARGPVPVQVVRAPGASQPEGELLTIDNAVDAQTGTIRLKASFANEDLRLWPGAFVNVRLEVDRLRGVTTLPLVAVQRGPEGAFAFVLKPDRTVEQRPLRLGALTATEAVVRQGIQPGERVVTSGALRLSPGAAVTPTEEGEPAPGPAPGERRLRPRQAADARP</sequence>
<evidence type="ECO:0000256" key="1">
    <source>
        <dbReference type="ARBA" id="ARBA00004236"/>
    </source>
</evidence>
<feature type="domain" description="Multidrug resistance protein MdtA-like alpha-helical hairpin" evidence="9">
    <location>
        <begin position="133"/>
        <end position="202"/>
    </location>
</feature>
<feature type="domain" description="Multidrug resistance protein MdtA-like C-terminal permuted SH3" evidence="12">
    <location>
        <begin position="327"/>
        <end position="383"/>
    </location>
</feature>
<dbReference type="PROSITE" id="PS00430">
    <property type="entry name" value="TONB_DEPENDENT_REC_1"/>
    <property type="match status" value="1"/>
</dbReference>
<evidence type="ECO:0000256" key="5">
    <source>
        <dbReference type="ARBA" id="ARBA00022519"/>
    </source>
</evidence>
<feature type="region of interest" description="Disordered" evidence="7">
    <location>
        <begin position="383"/>
        <end position="421"/>
    </location>
</feature>
<keyword evidence="5" id="KW-0997">Cell inner membrane</keyword>